<evidence type="ECO:0000313" key="2">
    <source>
        <dbReference type="Proteomes" id="UP001456524"/>
    </source>
</evidence>
<name>A0ABR1Y004_9PEZI</name>
<keyword evidence="2" id="KW-1185">Reference proteome</keyword>
<organism evidence="1 2">
    <name type="scientific">Phyllosticta citrichinensis</name>
    <dbReference type="NCBI Taxonomy" id="1130410"/>
    <lineage>
        <taxon>Eukaryota</taxon>
        <taxon>Fungi</taxon>
        <taxon>Dikarya</taxon>
        <taxon>Ascomycota</taxon>
        <taxon>Pezizomycotina</taxon>
        <taxon>Dothideomycetes</taxon>
        <taxon>Dothideomycetes incertae sedis</taxon>
        <taxon>Botryosphaeriales</taxon>
        <taxon>Phyllostictaceae</taxon>
        <taxon>Phyllosticta</taxon>
    </lineage>
</organism>
<protein>
    <submittedName>
        <fullName evidence="1">Uncharacterized protein</fullName>
    </submittedName>
</protein>
<proteinExistence type="predicted"/>
<dbReference type="Proteomes" id="UP001456524">
    <property type="component" value="Unassembled WGS sequence"/>
</dbReference>
<dbReference type="EMBL" id="JBBWUH010000003">
    <property type="protein sequence ID" value="KAK8173871.1"/>
    <property type="molecule type" value="Genomic_DNA"/>
</dbReference>
<evidence type="ECO:0000313" key="1">
    <source>
        <dbReference type="EMBL" id="KAK8173871.1"/>
    </source>
</evidence>
<reference evidence="1 2" key="1">
    <citation type="journal article" date="2022" name="G3 (Bethesda)">
        <title>Enemy or ally: a genomic approach to elucidate the lifestyle of Phyllosticta citrichinaensis.</title>
        <authorList>
            <person name="Buijs V.A."/>
            <person name="Groenewald J.Z."/>
            <person name="Haridas S."/>
            <person name="LaButti K.M."/>
            <person name="Lipzen A."/>
            <person name="Martin F.M."/>
            <person name="Barry K."/>
            <person name="Grigoriev I.V."/>
            <person name="Crous P.W."/>
            <person name="Seidl M.F."/>
        </authorList>
    </citation>
    <scope>NUCLEOTIDE SEQUENCE [LARGE SCALE GENOMIC DNA]</scope>
    <source>
        <strain evidence="1 2">CBS 129764</strain>
    </source>
</reference>
<sequence length="251" mass="27595">MGSNMTCSVASSHHGVPCSWAPVSAMPALLTLPLHWPRASTKPQLASLFVVLLQPSRHTYMRRPAFLFLSMVADGRTDVVCSPTVSPALTPQKERHVFSDHVVVAPYVTLGWLPSILSHATSVRRPASLCDETVPSAAAARQTTASTHHPYRPHPSFWYAIAGRHQPPGPRLVKRVPAMCPALPTVRYPFLRRHQGWPRAWLTAGGMLGPTRDCIPNAASASHAPLKYIHALCQYQCPDQYTSMKHPLLLV</sequence>
<gene>
    <name evidence="1" type="ORF">IWX90DRAFT_156538</name>
</gene>
<comment type="caution">
    <text evidence="1">The sequence shown here is derived from an EMBL/GenBank/DDBJ whole genome shotgun (WGS) entry which is preliminary data.</text>
</comment>
<accession>A0ABR1Y004</accession>